<keyword evidence="2" id="KW-0802">TPR repeat</keyword>
<organism evidence="3 4">
    <name type="scientific">Penicillium subrubescens</name>
    <dbReference type="NCBI Taxonomy" id="1316194"/>
    <lineage>
        <taxon>Eukaryota</taxon>
        <taxon>Fungi</taxon>
        <taxon>Dikarya</taxon>
        <taxon>Ascomycota</taxon>
        <taxon>Pezizomycotina</taxon>
        <taxon>Eurotiomycetes</taxon>
        <taxon>Eurotiomycetidae</taxon>
        <taxon>Eurotiales</taxon>
        <taxon>Aspergillaceae</taxon>
        <taxon>Penicillium</taxon>
    </lineage>
</organism>
<reference evidence="3 4" key="1">
    <citation type="submission" date="2016-10" db="EMBL/GenBank/DDBJ databases">
        <title>Genome sequence of the ascomycete fungus Penicillium subrubescens.</title>
        <authorList>
            <person name="De Vries R.P."/>
            <person name="Peng M."/>
            <person name="Dilokpimol A."/>
            <person name="Hilden K."/>
            <person name="Makela M.R."/>
            <person name="Grigoriev I."/>
            <person name="Riley R."/>
            <person name="Granchi Z."/>
        </authorList>
    </citation>
    <scope>NUCLEOTIDE SEQUENCE [LARGE SCALE GENOMIC DNA]</scope>
    <source>
        <strain evidence="3 4">CBS 132785</strain>
    </source>
</reference>
<evidence type="ECO:0000256" key="1">
    <source>
        <dbReference type="ARBA" id="ARBA00022737"/>
    </source>
</evidence>
<dbReference type="AlphaFoldDB" id="A0A1Q5T019"/>
<evidence type="ECO:0008006" key="5">
    <source>
        <dbReference type="Google" id="ProtNLM"/>
    </source>
</evidence>
<proteinExistence type="predicted"/>
<evidence type="ECO:0000313" key="4">
    <source>
        <dbReference type="Proteomes" id="UP000186955"/>
    </source>
</evidence>
<dbReference type="EMBL" id="MNBE01000725">
    <property type="protein sequence ID" value="OKO93435.1"/>
    <property type="molecule type" value="Genomic_DNA"/>
</dbReference>
<evidence type="ECO:0000256" key="2">
    <source>
        <dbReference type="ARBA" id="ARBA00022803"/>
    </source>
</evidence>
<sequence>MGHVLCERGRDKSARSYNDIVLSVREKAFDPMHPEVANSLSNAALSMVGCGVDLEKALEMLERSLRIDLAQPREIHRKVLHLRHFNLGFALRALGRYEDSKIHVDEASAYVRAEFGENSHFALRENKLNEAFINATKALDIAKLEGATTVWVAAALFYLGDIKCSQGKGSEAMREKSDAGEYARVIHKLAQAYGLTGDVDKASALSQEADGIYQTLIETGEYTKSDDEREKWDYLICLKFR</sequence>
<dbReference type="PANTHER" id="PTHR45641">
    <property type="entry name" value="TETRATRICOPEPTIDE REPEAT PROTEIN (AFU_ORTHOLOGUE AFUA_6G03870)"/>
    <property type="match status" value="1"/>
</dbReference>
<gene>
    <name evidence="3" type="ORF">PENSUB_12498</name>
</gene>
<protein>
    <recommendedName>
        <fullName evidence="5">Nephrocystin-3</fullName>
    </recommendedName>
</protein>
<accession>A0A1Q5T019</accession>
<dbReference type="Gene3D" id="1.25.40.10">
    <property type="entry name" value="Tetratricopeptide repeat domain"/>
    <property type="match status" value="1"/>
</dbReference>
<name>A0A1Q5T019_9EURO</name>
<keyword evidence="1" id="KW-0677">Repeat</keyword>
<evidence type="ECO:0000313" key="3">
    <source>
        <dbReference type="EMBL" id="OKO93435.1"/>
    </source>
</evidence>
<keyword evidence="4" id="KW-1185">Reference proteome</keyword>
<comment type="caution">
    <text evidence="3">The sequence shown here is derived from an EMBL/GenBank/DDBJ whole genome shotgun (WGS) entry which is preliminary data.</text>
</comment>
<dbReference type="SUPFAM" id="SSF48452">
    <property type="entry name" value="TPR-like"/>
    <property type="match status" value="2"/>
</dbReference>
<dbReference type="Proteomes" id="UP000186955">
    <property type="component" value="Unassembled WGS sequence"/>
</dbReference>
<dbReference type="InterPro" id="IPR011990">
    <property type="entry name" value="TPR-like_helical_dom_sf"/>
</dbReference>